<evidence type="ECO:0000256" key="6">
    <source>
        <dbReference type="ARBA" id="ARBA00022989"/>
    </source>
</evidence>
<dbReference type="SUPFAM" id="SSF103473">
    <property type="entry name" value="MFS general substrate transporter"/>
    <property type="match status" value="1"/>
</dbReference>
<keyword evidence="4 8" id="KW-0997">Cell inner membrane</keyword>
<feature type="transmembrane region" description="Helical" evidence="8">
    <location>
        <begin position="284"/>
        <end position="302"/>
    </location>
</feature>
<dbReference type="InterPro" id="IPR011701">
    <property type="entry name" value="MFS"/>
</dbReference>
<evidence type="ECO:0000313" key="10">
    <source>
        <dbReference type="EMBL" id="KVK76382.1"/>
    </source>
</evidence>
<feature type="transmembrane region" description="Helical" evidence="8">
    <location>
        <begin position="152"/>
        <end position="174"/>
    </location>
</feature>
<dbReference type="Gene3D" id="1.20.1250.20">
    <property type="entry name" value="MFS general substrate transporter like domains"/>
    <property type="match status" value="1"/>
</dbReference>
<dbReference type="HAMAP" id="MF_02091">
    <property type="entry name" value="MFS_YfcJ"/>
    <property type="match status" value="1"/>
</dbReference>
<feature type="transmembrane region" description="Helical" evidence="8">
    <location>
        <begin position="308"/>
        <end position="331"/>
    </location>
</feature>
<evidence type="ECO:0000256" key="1">
    <source>
        <dbReference type="ARBA" id="ARBA00004651"/>
    </source>
</evidence>
<feature type="transmembrane region" description="Helical" evidence="8">
    <location>
        <begin position="226"/>
        <end position="248"/>
    </location>
</feature>
<dbReference type="RefSeq" id="WP_059731700.1">
    <property type="nucleotide sequence ID" value="NZ_LOYH01000086.1"/>
</dbReference>
<feature type="transmembrane region" description="Helical" evidence="8">
    <location>
        <begin position="22"/>
        <end position="45"/>
    </location>
</feature>
<keyword evidence="2 8" id="KW-0813">Transport</keyword>
<accession>A0A124SM21</accession>
<organism evidence="10 11">
    <name type="scientific">Burkholderia cepacia</name>
    <name type="common">Pseudomonas cepacia</name>
    <dbReference type="NCBI Taxonomy" id="292"/>
    <lineage>
        <taxon>Bacteria</taxon>
        <taxon>Pseudomonadati</taxon>
        <taxon>Pseudomonadota</taxon>
        <taxon>Betaproteobacteria</taxon>
        <taxon>Burkholderiales</taxon>
        <taxon>Burkholderiaceae</taxon>
        <taxon>Burkholderia</taxon>
        <taxon>Burkholderia cepacia complex</taxon>
    </lineage>
</organism>
<dbReference type="Proteomes" id="UP000069001">
    <property type="component" value="Unassembled WGS sequence"/>
</dbReference>
<evidence type="ECO:0000259" key="9">
    <source>
        <dbReference type="PROSITE" id="PS50850"/>
    </source>
</evidence>
<dbReference type="NCBIfam" id="NF003477">
    <property type="entry name" value="PRK05122.1"/>
    <property type="match status" value="1"/>
</dbReference>
<proteinExistence type="inferred from homology"/>
<feature type="transmembrane region" description="Helical" evidence="8">
    <location>
        <begin position="51"/>
        <end position="70"/>
    </location>
</feature>
<evidence type="ECO:0000256" key="5">
    <source>
        <dbReference type="ARBA" id="ARBA00022692"/>
    </source>
</evidence>
<keyword evidence="3 8" id="KW-1003">Cell membrane</keyword>
<feature type="transmembrane region" description="Helical" evidence="8">
    <location>
        <begin position="180"/>
        <end position="205"/>
    </location>
</feature>
<gene>
    <name evidence="10" type="ORF">WS90_24590</name>
</gene>
<evidence type="ECO:0000256" key="7">
    <source>
        <dbReference type="ARBA" id="ARBA00023136"/>
    </source>
</evidence>
<protein>
    <recommendedName>
        <fullName evidence="8">Uncharacterized MFS-type transporter WS90_24590</fullName>
    </recommendedName>
</protein>
<dbReference type="PANTHER" id="PTHR23517">
    <property type="entry name" value="RESISTANCE PROTEIN MDTM, PUTATIVE-RELATED-RELATED"/>
    <property type="match status" value="1"/>
</dbReference>
<dbReference type="InterPro" id="IPR036259">
    <property type="entry name" value="MFS_trans_sf"/>
</dbReference>
<feature type="transmembrane region" description="Helical" evidence="8">
    <location>
        <begin position="372"/>
        <end position="392"/>
    </location>
</feature>
<evidence type="ECO:0000256" key="2">
    <source>
        <dbReference type="ARBA" id="ARBA00022448"/>
    </source>
</evidence>
<feature type="transmembrane region" description="Helical" evidence="8">
    <location>
        <begin position="343"/>
        <end position="366"/>
    </location>
</feature>
<evidence type="ECO:0000256" key="4">
    <source>
        <dbReference type="ARBA" id="ARBA00022519"/>
    </source>
</evidence>
<keyword evidence="5 8" id="KW-0812">Transmembrane</keyword>
<dbReference type="InterPro" id="IPR037541">
    <property type="entry name" value="MFS_YfcJ"/>
</dbReference>
<evidence type="ECO:0000313" key="11">
    <source>
        <dbReference type="Proteomes" id="UP000069001"/>
    </source>
</evidence>
<dbReference type="InterPro" id="IPR020846">
    <property type="entry name" value="MFS_dom"/>
</dbReference>
<evidence type="ECO:0000256" key="3">
    <source>
        <dbReference type="ARBA" id="ARBA00022475"/>
    </source>
</evidence>
<dbReference type="NCBIfam" id="NF009048">
    <property type="entry name" value="PRK12382.1"/>
    <property type="match status" value="1"/>
</dbReference>
<feature type="domain" description="Major facilitator superfamily (MFS) profile" evidence="9">
    <location>
        <begin position="171"/>
        <end position="399"/>
    </location>
</feature>
<dbReference type="EMBL" id="LOYH01000086">
    <property type="protein sequence ID" value="KVK76382.1"/>
    <property type="molecule type" value="Genomic_DNA"/>
</dbReference>
<feature type="transmembrane region" description="Helical" evidence="8">
    <location>
        <begin position="254"/>
        <end position="272"/>
    </location>
</feature>
<evidence type="ECO:0000256" key="8">
    <source>
        <dbReference type="HAMAP-Rule" id="MF_02091"/>
    </source>
</evidence>
<reference evidence="10 11" key="1">
    <citation type="submission" date="2015-11" db="EMBL/GenBank/DDBJ databases">
        <title>Expanding the genomic diversity of Burkholderia species for the development of highly accurate diagnostics.</title>
        <authorList>
            <person name="Sahl J."/>
            <person name="Keim P."/>
            <person name="Wagner D."/>
        </authorList>
    </citation>
    <scope>NUCLEOTIDE SEQUENCE [LARGE SCALE GENOMIC DNA]</scope>
    <source>
        <strain evidence="10 11">MSMB1302</strain>
    </source>
</reference>
<dbReference type="AlphaFoldDB" id="A0A124SM21"/>
<comment type="caution">
    <text evidence="8">Lacks conserved residue(s) required for the propagation of feature annotation.</text>
</comment>
<comment type="subcellular location">
    <subcellularLocation>
        <location evidence="8">Cell inner membrane</location>
        <topology evidence="8">Multi-pass membrane protein</topology>
    </subcellularLocation>
    <subcellularLocation>
        <location evidence="1">Cell membrane</location>
        <topology evidence="1">Multi-pass membrane protein</topology>
    </subcellularLocation>
</comment>
<dbReference type="InterPro" id="IPR050171">
    <property type="entry name" value="MFS_Transporters"/>
</dbReference>
<name>A0A124SM21_BURCE</name>
<keyword evidence="7 8" id="KW-0472">Membrane</keyword>
<feature type="transmembrane region" description="Helical" evidence="8">
    <location>
        <begin position="82"/>
        <end position="103"/>
    </location>
</feature>
<dbReference type="Pfam" id="PF07690">
    <property type="entry name" value="MFS_1"/>
    <property type="match status" value="1"/>
</dbReference>
<dbReference type="GO" id="GO:0005886">
    <property type="term" value="C:plasma membrane"/>
    <property type="evidence" value="ECO:0007669"/>
    <property type="project" value="UniProtKB-SubCell"/>
</dbReference>
<sequence length="399" mass="39803">MNTSDLDNVVAPDIAPARTARLICFGVFLGALTFGFLLPVVPLYVHDTLGFGTLVVGTAVGAQFLATVLTRSIAGRRADHRGAKGTMCAGLVSCAVAGGVYVASATAPAGPGARLALLVAARLLSGLGESQLVTGALAWGIGTLGATRSGRVLSWTGMALYGAIALGAPCGMALARAGGLAAVAGATIVLPCIALALVATLPAVAPQPGLRVPLSRVLRIIARPGCSLALQGVGFAAIGAFVTLLFQARGWEGAGLALSCFGGAFVLVRVLFGHLPDRFGGYPVALAALAVEAVGQILLWAAPVSGVALVGATVSGLGCSLVFPALGVATLRHVPAQARGTALGGFTAFQDVAYACTGPLAGWVVARTDYPSAFAVGACAAFAGVLLTGWLMHVDRSPP</sequence>
<keyword evidence="6 8" id="KW-1133">Transmembrane helix</keyword>
<dbReference type="PROSITE" id="PS50850">
    <property type="entry name" value="MFS"/>
    <property type="match status" value="1"/>
</dbReference>
<comment type="similarity">
    <text evidence="8">Belongs to the major facilitator superfamily. YfcJ family.</text>
</comment>
<comment type="caution">
    <text evidence="10">The sequence shown here is derived from an EMBL/GenBank/DDBJ whole genome shotgun (WGS) entry which is preliminary data.</text>
</comment>
<dbReference type="PANTHER" id="PTHR23517:SF1">
    <property type="match status" value="1"/>
</dbReference>
<dbReference type="GO" id="GO:0022857">
    <property type="term" value="F:transmembrane transporter activity"/>
    <property type="evidence" value="ECO:0007669"/>
    <property type="project" value="UniProtKB-UniRule"/>
</dbReference>